<dbReference type="STRING" id="1802306.A3C72_01680"/>
<dbReference type="AlphaFoldDB" id="A0A1G2MKY6"/>
<dbReference type="Proteomes" id="UP000177130">
    <property type="component" value="Unassembled WGS sequence"/>
</dbReference>
<dbReference type="CDD" id="cd02518">
    <property type="entry name" value="GT2_SpsF"/>
    <property type="match status" value="1"/>
</dbReference>
<dbReference type="GO" id="GO:0005829">
    <property type="term" value="C:cytosol"/>
    <property type="evidence" value="ECO:0007669"/>
    <property type="project" value="TreeGrafter"/>
</dbReference>
<dbReference type="SUPFAM" id="SSF53448">
    <property type="entry name" value="Nucleotide-diphospho-sugar transferases"/>
    <property type="match status" value="1"/>
</dbReference>
<accession>A0A1G2MKY6</accession>
<organism evidence="1 2">
    <name type="scientific">Candidatus Taylorbacteria bacterium RIFCSPHIGHO2_02_FULL_43_32b</name>
    <dbReference type="NCBI Taxonomy" id="1802306"/>
    <lineage>
        <taxon>Bacteria</taxon>
        <taxon>Candidatus Tayloriibacteriota</taxon>
    </lineage>
</organism>
<dbReference type="InterPro" id="IPR003329">
    <property type="entry name" value="Cytidylyl_trans"/>
</dbReference>
<proteinExistence type="predicted"/>
<dbReference type="InterPro" id="IPR029044">
    <property type="entry name" value="Nucleotide-diphossugar_trans"/>
</dbReference>
<comment type="caution">
    <text evidence="1">The sequence shown here is derived from an EMBL/GenBank/DDBJ whole genome shotgun (WGS) entry which is preliminary data.</text>
</comment>
<dbReference type="PANTHER" id="PTHR42866">
    <property type="entry name" value="3-DEOXY-MANNO-OCTULOSONATE CYTIDYLYLTRANSFERASE"/>
    <property type="match status" value="1"/>
</dbReference>
<dbReference type="EMBL" id="MHRK01000008">
    <property type="protein sequence ID" value="OHA24590.1"/>
    <property type="molecule type" value="Genomic_DNA"/>
</dbReference>
<sequence>MSKKKKTVAIIQARMGSSRLPGKMMMDIEGRPLIAHVVERAKRIPSLDSVWLATTISERDEPLAQYAKTLGIEIYRGSEDDVLDRYYEAAKLAKADIVMRITGDCPLLDPEVSDLVMKGYLNGDVDYVTNTKPPTFPDGLDTEVFSFEVLARVCKEAELVSEREHVTPYIWKNPKLFTIRNILQDIDLSGERWTIDTKEDFEFVSQVLRSLGTDKSDMMSIYRLLLRNPELRKINKIYKRDEGYAKSLKEDKKYEDNQKN</sequence>
<gene>
    <name evidence="1" type="ORF">A3C72_01680</name>
</gene>
<name>A0A1G2MKY6_9BACT</name>
<dbReference type="Gene3D" id="3.90.550.10">
    <property type="entry name" value="Spore Coat Polysaccharide Biosynthesis Protein SpsA, Chain A"/>
    <property type="match status" value="1"/>
</dbReference>
<evidence type="ECO:0000313" key="2">
    <source>
        <dbReference type="Proteomes" id="UP000177130"/>
    </source>
</evidence>
<dbReference type="PANTHER" id="PTHR42866:SF1">
    <property type="entry name" value="SPORE COAT POLYSACCHARIDE BIOSYNTHESIS PROTEIN SPSF"/>
    <property type="match status" value="1"/>
</dbReference>
<evidence type="ECO:0008006" key="3">
    <source>
        <dbReference type="Google" id="ProtNLM"/>
    </source>
</evidence>
<evidence type="ECO:0000313" key="1">
    <source>
        <dbReference type="EMBL" id="OHA24590.1"/>
    </source>
</evidence>
<protein>
    <recommendedName>
        <fullName evidence="3">Acylneuraminate cytidylyltransferase</fullName>
    </recommendedName>
</protein>
<reference evidence="1 2" key="1">
    <citation type="journal article" date="2016" name="Nat. Commun.">
        <title>Thousands of microbial genomes shed light on interconnected biogeochemical processes in an aquifer system.</title>
        <authorList>
            <person name="Anantharaman K."/>
            <person name="Brown C.T."/>
            <person name="Hug L.A."/>
            <person name="Sharon I."/>
            <person name="Castelle C.J."/>
            <person name="Probst A.J."/>
            <person name="Thomas B.C."/>
            <person name="Singh A."/>
            <person name="Wilkins M.J."/>
            <person name="Karaoz U."/>
            <person name="Brodie E.L."/>
            <person name="Williams K.H."/>
            <person name="Hubbard S.S."/>
            <person name="Banfield J.F."/>
        </authorList>
    </citation>
    <scope>NUCLEOTIDE SEQUENCE [LARGE SCALE GENOMIC DNA]</scope>
</reference>
<dbReference type="Pfam" id="PF02348">
    <property type="entry name" value="CTP_transf_3"/>
    <property type="match status" value="1"/>
</dbReference>